<name>A0AAV4R9D8_CAEEX</name>
<reference evidence="1 2" key="1">
    <citation type="submission" date="2021-06" db="EMBL/GenBank/DDBJ databases">
        <title>Caerostris extrusa draft genome.</title>
        <authorList>
            <person name="Kono N."/>
            <person name="Arakawa K."/>
        </authorList>
    </citation>
    <scope>NUCLEOTIDE SEQUENCE [LARGE SCALE GENOMIC DNA]</scope>
</reference>
<dbReference type="EMBL" id="BPLR01007488">
    <property type="protein sequence ID" value="GIY17256.1"/>
    <property type="molecule type" value="Genomic_DNA"/>
</dbReference>
<keyword evidence="2" id="KW-1185">Reference proteome</keyword>
<dbReference type="Proteomes" id="UP001054945">
    <property type="component" value="Unassembled WGS sequence"/>
</dbReference>
<protein>
    <submittedName>
        <fullName evidence="1">Uncharacterized protein</fullName>
    </submittedName>
</protein>
<evidence type="ECO:0000313" key="2">
    <source>
        <dbReference type="Proteomes" id="UP001054945"/>
    </source>
</evidence>
<accession>A0AAV4R9D8</accession>
<comment type="caution">
    <text evidence="1">The sequence shown here is derived from an EMBL/GenBank/DDBJ whole genome shotgun (WGS) entry which is preliminary data.</text>
</comment>
<proteinExistence type="predicted"/>
<evidence type="ECO:0000313" key="1">
    <source>
        <dbReference type="EMBL" id="GIY17256.1"/>
    </source>
</evidence>
<sequence length="85" mass="9327">MLLEQSGIFSCCLPLTLCVTRNKQEAPLLPRLCSSTIMHSSTFGYFKAYLSAAQGTAHPTHPRDLGHCKSGPLQIKNKAQRKAIL</sequence>
<dbReference type="AlphaFoldDB" id="A0AAV4R9D8"/>
<gene>
    <name evidence="1" type="ORF">CEXT_525021</name>
</gene>
<organism evidence="1 2">
    <name type="scientific">Caerostris extrusa</name>
    <name type="common">Bark spider</name>
    <name type="synonym">Caerostris bankana</name>
    <dbReference type="NCBI Taxonomy" id="172846"/>
    <lineage>
        <taxon>Eukaryota</taxon>
        <taxon>Metazoa</taxon>
        <taxon>Ecdysozoa</taxon>
        <taxon>Arthropoda</taxon>
        <taxon>Chelicerata</taxon>
        <taxon>Arachnida</taxon>
        <taxon>Araneae</taxon>
        <taxon>Araneomorphae</taxon>
        <taxon>Entelegynae</taxon>
        <taxon>Araneoidea</taxon>
        <taxon>Araneidae</taxon>
        <taxon>Caerostris</taxon>
    </lineage>
</organism>